<dbReference type="EMBL" id="BPQB01000040">
    <property type="protein sequence ID" value="GJE94497.1"/>
    <property type="molecule type" value="Genomic_DNA"/>
</dbReference>
<evidence type="ECO:0000313" key="1">
    <source>
        <dbReference type="EMBL" id="GJE94497.1"/>
    </source>
</evidence>
<dbReference type="PANTHER" id="PTHR36986:SF1">
    <property type="entry name" value="UPF0643 PROTEIN PB2B2.08"/>
    <property type="match status" value="1"/>
</dbReference>
<gene>
    <name evidence="1" type="ORF">PsYK624_106670</name>
</gene>
<organism evidence="1 2">
    <name type="scientific">Phanerochaete sordida</name>
    <dbReference type="NCBI Taxonomy" id="48140"/>
    <lineage>
        <taxon>Eukaryota</taxon>
        <taxon>Fungi</taxon>
        <taxon>Dikarya</taxon>
        <taxon>Basidiomycota</taxon>
        <taxon>Agaricomycotina</taxon>
        <taxon>Agaricomycetes</taxon>
        <taxon>Polyporales</taxon>
        <taxon>Phanerochaetaceae</taxon>
        <taxon>Phanerochaete</taxon>
    </lineage>
</organism>
<dbReference type="Proteomes" id="UP000703269">
    <property type="component" value="Unassembled WGS sequence"/>
</dbReference>
<dbReference type="PANTHER" id="PTHR36986">
    <property type="entry name" value="UPF0643 PROTEIN PB2B2.08"/>
    <property type="match status" value="1"/>
</dbReference>
<keyword evidence="2" id="KW-1185">Reference proteome</keyword>
<protein>
    <submittedName>
        <fullName evidence="1">Uncharacterized protein</fullName>
    </submittedName>
</protein>
<sequence length="262" mass="29901">MTFAPTTTRTSMPSMVGSITLQNDTTITPPDSPLSPVNLSLPSLAESHDYQYNPHYLLCPRHKERAQHMPTLYLPPLLSLSLDELCIPEPTSSFRPYTTYQPDLAAATLALHRALHHFRPITEQHADMPFDEAFNWDELSLPEDTEREWFAVVTHSKAKSGTTDGPLYEVNKHAHEEALRHGGLILYWDSAPHPVTGVKMTTCIWRSRAHAIAAHSGPHHIRALRRAVATHERYDMHRYRLRKIRGESTLRVERYDDGDEGW</sequence>
<accession>A0A9P3LHU1</accession>
<dbReference type="AlphaFoldDB" id="A0A9P3LHU1"/>
<evidence type="ECO:0000313" key="2">
    <source>
        <dbReference type="Proteomes" id="UP000703269"/>
    </source>
</evidence>
<name>A0A9P3LHU1_9APHY</name>
<proteinExistence type="predicted"/>
<dbReference type="OrthoDB" id="2140489at2759"/>
<comment type="caution">
    <text evidence="1">The sequence shown here is derived from an EMBL/GenBank/DDBJ whole genome shotgun (WGS) entry which is preliminary data.</text>
</comment>
<reference evidence="1 2" key="1">
    <citation type="submission" date="2021-08" db="EMBL/GenBank/DDBJ databases">
        <title>Draft Genome Sequence of Phanerochaete sordida strain YK-624.</title>
        <authorList>
            <person name="Mori T."/>
            <person name="Dohra H."/>
            <person name="Suzuki T."/>
            <person name="Kawagishi H."/>
            <person name="Hirai H."/>
        </authorList>
    </citation>
    <scope>NUCLEOTIDE SEQUENCE [LARGE SCALE GENOMIC DNA]</scope>
    <source>
        <strain evidence="1 2">YK-624</strain>
    </source>
</reference>